<dbReference type="Proteomes" id="UP000008143">
    <property type="component" value="Chromosome 5"/>
</dbReference>
<feature type="domain" description="Centrosome-associated FAM110 C-terminal" evidence="3">
    <location>
        <begin position="198"/>
        <end position="317"/>
    </location>
</feature>
<evidence type="ECO:0000259" key="3">
    <source>
        <dbReference type="Pfam" id="PF14160"/>
    </source>
</evidence>
<dbReference type="GeneID" id="100494860"/>
<dbReference type="PANTHER" id="PTHR14758">
    <property type="entry name" value="AGAP005440-PA"/>
    <property type="match status" value="1"/>
</dbReference>
<comment type="similarity">
    <text evidence="1">Belongs to the FAM110 family.</text>
</comment>
<evidence type="ECO:0000259" key="4">
    <source>
        <dbReference type="Pfam" id="PF14161"/>
    </source>
</evidence>
<proteinExistence type="inferred from homology"/>
<dbReference type="Pfam" id="PF14160">
    <property type="entry name" value="FAM110_C"/>
    <property type="match status" value="1"/>
</dbReference>
<dbReference type="CTD" id="642273"/>
<evidence type="ECO:0000313" key="7">
    <source>
        <dbReference type="Xenbase" id="XB-GENE-7007322"/>
    </source>
</evidence>
<feature type="region of interest" description="Disordered" evidence="2">
    <location>
        <begin position="63"/>
        <end position="132"/>
    </location>
</feature>
<evidence type="ECO:0000256" key="1">
    <source>
        <dbReference type="ARBA" id="ARBA00010576"/>
    </source>
</evidence>
<feature type="region of interest" description="Disordered" evidence="2">
    <location>
        <begin position="163"/>
        <end position="209"/>
    </location>
</feature>
<reference evidence="6" key="1">
    <citation type="submission" date="2025-08" db="UniProtKB">
        <authorList>
            <consortium name="RefSeq"/>
        </authorList>
    </citation>
    <scope>IDENTIFICATION</scope>
    <source>
        <strain evidence="6">Nigerian</strain>
        <tissue evidence="6">Liver and blood</tissue>
    </source>
</reference>
<feature type="compositionally biased region" description="Low complexity" evidence="2">
    <location>
        <begin position="66"/>
        <end position="79"/>
    </location>
</feature>
<evidence type="ECO:0000313" key="6">
    <source>
        <dbReference type="RefSeq" id="XP_002936346.1"/>
    </source>
</evidence>
<protein>
    <submittedName>
        <fullName evidence="6">Protein FAM110C</fullName>
    </submittedName>
</protein>
<dbReference type="Pfam" id="PF14161">
    <property type="entry name" value="FAM110_N"/>
    <property type="match status" value="1"/>
</dbReference>
<dbReference type="InterPro" id="IPR025741">
    <property type="entry name" value="FAM110_C"/>
</dbReference>
<dbReference type="RefSeq" id="XP_002936346.1">
    <property type="nucleotide sequence ID" value="XM_002936300.5"/>
</dbReference>
<feature type="compositionally biased region" description="Low complexity" evidence="2">
    <location>
        <begin position="90"/>
        <end position="115"/>
    </location>
</feature>
<dbReference type="Xenbase" id="XB-GENE-7007322">
    <property type="gene designation" value="fam110c"/>
</dbReference>
<dbReference type="OMA" id="YCGLEQE"/>
<evidence type="ECO:0000313" key="5">
    <source>
        <dbReference type="Proteomes" id="UP000008143"/>
    </source>
</evidence>
<feature type="domain" description="Centrosome-associated FAM110 N-terminal" evidence="4">
    <location>
        <begin position="21"/>
        <end position="68"/>
    </location>
</feature>
<evidence type="ECO:0000256" key="2">
    <source>
        <dbReference type="SAM" id="MobiDB-lite"/>
    </source>
</evidence>
<dbReference type="KEGG" id="xtr:100494860"/>
<accession>A0A8J0QNY6</accession>
<dbReference type="InterPro" id="IPR025739">
    <property type="entry name" value="FAM110_N"/>
</dbReference>
<organism evidence="5 6">
    <name type="scientific">Xenopus tropicalis</name>
    <name type="common">Western clawed frog</name>
    <name type="synonym">Silurana tropicalis</name>
    <dbReference type="NCBI Taxonomy" id="8364"/>
    <lineage>
        <taxon>Eukaryota</taxon>
        <taxon>Metazoa</taxon>
        <taxon>Chordata</taxon>
        <taxon>Craniata</taxon>
        <taxon>Vertebrata</taxon>
        <taxon>Euteleostomi</taxon>
        <taxon>Amphibia</taxon>
        <taxon>Batrachia</taxon>
        <taxon>Anura</taxon>
        <taxon>Pipoidea</taxon>
        <taxon>Pipidae</taxon>
        <taxon>Xenopodinae</taxon>
        <taxon>Xenopus</taxon>
        <taxon>Silurana</taxon>
    </lineage>
</organism>
<sequence length="328" mass="35749">MPTDIMHAVRMHPIAELQHPSPAVPLRLLTRGPDYLRRQMEALGSPRANLSAVERLAADKAKYVKTPQQQQQGVCVGGSSSAGGSRGDPRGSSASDSSSGSSRGSQQEGTRGQQGTAPVRRGSSKRSNRPDSLVIYRLKSRGEGQQAEPARVGLVRRLFLKEKPPGSAIPVPPQEHSTPCPSERLSPEKEKQDSRSRTGLHRSQSDISSRYSRSFSDFDSFFQYCGLEPEVVEELGRDRFSPAREERLELLAQSRIRSVSVATSESGMSWRSEGEGSLGGLQEDEPLSGQLPGANSTTSVIERNARIIKWLYGCKRAKETRGGSPDLP</sequence>
<feature type="region of interest" description="Disordered" evidence="2">
    <location>
        <begin position="263"/>
        <end position="296"/>
    </location>
</feature>
<feature type="compositionally biased region" description="Basic and acidic residues" evidence="2">
    <location>
        <begin position="185"/>
        <end position="196"/>
    </location>
</feature>
<dbReference type="AlphaFoldDB" id="A0A8J0QNY6"/>
<dbReference type="AGR" id="Xenbase:XB-GENE-7007322"/>
<keyword evidence="5" id="KW-1185">Reference proteome</keyword>
<name>A0A8J0QNY6_XENTR</name>
<gene>
    <name evidence="6 7" type="primary">fam110c</name>
</gene>
<dbReference type="OrthoDB" id="10028183at2759"/>
<dbReference type="InterPro" id="IPR025740">
    <property type="entry name" value="FAM110"/>
</dbReference>
<dbReference type="PANTHER" id="PTHR14758:SF5">
    <property type="entry name" value="PROTEIN FAM110C"/>
    <property type="match status" value="1"/>
</dbReference>